<keyword evidence="3" id="KW-0808">Transferase</keyword>
<dbReference type="GO" id="GO:0005524">
    <property type="term" value="F:ATP binding"/>
    <property type="evidence" value="ECO:0007669"/>
    <property type="project" value="UniProtKB-KW"/>
</dbReference>
<protein>
    <recommendedName>
        <fullName evidence="1">non-specific serine/threonine protein kinase</fullName>
        <ecNumber evidence="1">2.7.11.1</ecNumber>
    </recommendedName>
</protein>
<comment type="catalytic activity">
    <reaction evidence="7">
        <text>L-threonyl-[protein] + ATP = O-phospho-L-threonyl-[protein] + ADP + H(+)</text>
        <dbReference type="Rhea" id="RHEA:46608"/>
        <dbReference type="Rhea" id="RHEA-COMP:11060"/>
        <dbReference type="Rhea" id="RHEA-COMP:11605"/>
        <dbReference type="ChEBI" id="CHEBI:15378"/>
        <dbReference type="ChEBI" id="CHEBI:30013"/>
        <dbReference type="ChEBI" id="CHEBI:30616"/>
        <dbReference type="ChEBI" id="CHEBI:61977"/>
        <dbReference type="ChEBI" id="CHEBI:456216"/>
        <dbReference type="EC" id="2.7.11.1"/>
    </reaction>
</comment>
<dbReference type="PROSITE" id="PS50011">
    <property type="entry name" value="PROTEIN_KINASE_DOM"/>
    <property type="match status" value="1"/>
</dbReference>
<reference evidence="11 12" key="1">
    <citation type="submission" date="2021-02" db="EMBL/GenBank/DDBJ databases">
        <title>Porcisia hertigi Genome sequencing and assembly.</title>
        <authorList>
            <person name="Almutairi H."/>
            <person name="Gatherer D."/>
        </authorList>
    </citation>
    <scope>NUCLEOTIDE SEQUENCE [LARGE SCALE GENOMIC DNA]</scope>
    <source>
        <strain evidence="11 12">C119</strain>
    </source>
</reference>
<dbReference type="GeneID" id="94289667"/>
<keyword evidence="6" id="KW-0067">ATP-binding</keyword>
<dbReference type="EMBL" id="JAFJZO010000028">
    <property type="protein sequence ID" value="KAG5500495.1"/>
    <property type="molecule type" value="Genomic_DNA"/>
</dbReference>
<dbReference type="OrthoDB" id="252503at2759"/>
<feature type="region of interest" description="Disordered" evidence="9">
    <location>
        <begin position="271"/>
        <end position="412"/>
    </location>
</feature>
<accession>A0A836L9R6</accession>
<evidence type="ECO:0000313" key="12">
    <source>
        <dbReference type="Proteomes" id="UP000674318"/>
    </source>
</evidence>
<evidence type="ECO:0000256" key="9">
    <source>
        <dbReference type="SAM" id="MobiDB-lite"/>
    </source>
</evidence>
<name>A0A836L9R6_9TRYP</name>
<dbReference type="RefSeq" id="XP_067755829.1">
    <property type="nucleotide sequence ID" value="XM_067899590.1"/>
</dbReference>
<evidence type="ECO:0000256" key="3">
    <source>
        <dbReference type="ARBA" id="ARBA00022679"/>
    </source>
</evidence>
<evidence type="ECO:0000256" key="5">
    <source>
        <dbReference type="ARBA" id="ARBA00022777"/>
    </source>
</evidence>
<dbReference type="GO" id="GO:0004674">
    <property type="term" value="F:protein serine/threonine kinase activity"/>
    <property type="evidence" value="ECO:0007669"/>
    <property type="project" value="UniProtKB-KW"/>
</dbReference>
<evidence type="ECO:0000313" key="11">
    <source>
        <dbReference type="EMBL" id="KAG5500495.1"/>
    </source>
</evidence>
<evidence type="ECO:0000256" key="8">
    <source>
        <dbReference type="ARBA" id="ARBA00048679"/>
    </source>
</evidence>
<evidence type="ECO:0000259" key="10">
    <source>
        <dbReference type="PROSITE" id="PS50011"/>
    </source>
</evidence>
<sequence length="851" mass="91105">MIRKKVLSIGSNTATLLVQDTEANGALCVLRRVNVSGWTDGQVSAAVQMYRELQRRRLRGFVPIHTVLIQGTFLSVVASYALEGDVTSLIDEESGNSFEEASVLRWLCACALAIRQLHAHGLFFPGLTTDRLLLDHQTGGTANLLLGVPLPLPIYYAQFCERKKNGVRVELDYPPEVIAAAVAQPVHSNGDASNNTIDGGGYHPTLSDVWCLGRLGVVLFTAKGSALAQRSGGARQLLSRMMANEPATRPSMESVVESLLALAGKVSLGQPPWPSTPVTDPPTAGVNSASVGSARSAPGREPPGAEPVGSGGGAVTSGKTAAVGSRSVGDGGPEVESRFTAAVHASAAGGAPSNSTTSPRRGAVSTRAHDRRHSSAVTPLARAHVSPPPRMRESASHLNPTVRPRHAPDDSWYRRTGEKIEMLQQMNASPLRQHALNGGGEARPCTSFSEHGHHRLRGSASGPSHAKAPSPRRNGRGVPIDHNTRVLDEMFAGQREIRRQAEGWHPLQQPLGEDGKQLQRETLRHLRLETAVRQQEMRKHFTEWQRQNNQRLTDSNNVEVIDHDGIVIVAPRPAPPPVSPPTSRAEAAADCTEINAEAQPPKSRPQPVERLQGEAARYKTPMSASSPQPNSASRLATPLAKTPAVSGTPVVAASEPSARFSGNTPQASCPSASTQGVNDTSGPEISVLPSRSAVSPRQLRTPKLNTVKPYPSKSSEISRLPTTSSNDDDDDEQQPLGSARSGGVALRKCSTDASTLSAVEWSIDGIRSALRKLLRNRDLYGDIMQEVALFISQSEEARLAVHSNEIFMRRLHQLLRNDALLFGAAPLCAQLVALEGLDHTLRGTLGSRPSR</sequence>
<feature type="region of interest" description="Disordered" evidence="9">
    <location>
        <begin position="570"/>
        <end position="589"/>
    </location>
</feature>
<evidence type="ECO:0000256" key="6">
    <source>
        <dbReference type="ARBA" id="ARBA00022840"/>
    </source>
</evidence>
<evidence type="ECO:0000256" key="7">
    <source>
        <dbReference type="ARBA" id="ARBA00047899"/>
    </source>
</evidence>
<feature type="compositionally biased region" description="Polar residues" evidence="9">
    <location>
        <begin position="622"/>
        <end position="634"/>
    </location>
</feature>
<feature type="region of interest" description="Disordered" evidence="9">
    <location>
        <begin position="617"/>
        <end position="744"/>
    </location>
</feature>
<dbReference type="PANTHER" id="PTHR43671">
    <property type="entry name" value="SERINE/THREONINE-PROTEIN KINASE NEK"/>
    <property type="match status" value="1"/>
</dbReference>
<dbReference type="EC" id="2.7.11.1" evidence="1"/>
<keyword evidence="4" id="KW-0547">Nucleotide-binding</keyword>
<comment type="caution">
    <text evidence="11">The sequence shown here is derived from an EMBL/GenBank/DDBJ whole genome shotgun (WGS) entry which is preliminary data.</text>
</comment>
<dbReference type="InterPro" id="IPR011009">
    <property type="entry name" value="Kinase-like_dom_sf"/>
</dbReference>
<dbReference type="SUPFAM" id="SSF56112">
    <property type="entry name" value="Protein kinase-like (PK-like)"/>
    <property type="match status" value="1"/>
</dbReference>
<feature type="domain" description="Protein kinase" evidence="10">
    <location>
        <begin position="1"/>
        <end position="402"/>
    </location>
</feature>
<dbReference type="Gene3D" id="1.10.510.10">
    <property type="entry name" value="Transferase(Phosphotransferase) domain 1"/>
    <property type="match status" value="1"/>
</dbReference>
<keyword evidence="2" id="KW-0723">Serine/threonine-protein kinase</keyword>
<dbReference type="InterPro" id="IPR000719">
    <property type="entry name" value="Prot_kinase_dom"/>
</dbReference>
<evidence type="ECO:0000256" key="2">
    <source>
        <dbReference type="ARBA" id="ARBA00022527"/>
    </source>
</evidence>
<keyword evidence="12" id="KW-1185">Reference proteome</keyword>
<gene>
    <name evidence="11" type="ORF">JKF63_03589</name>
</gene>
<dbReference type="SMART" id="SM00220">
    <property type="entry name" value="S_TKc"/>
    <property type="match status" value="1"/>
</dbReference>
<evidence type="ECO:0000256" key="4">
    <source>
        <dbReference type="ARBA" id="ARBA00022741"/>
    </source>
</evidence>
<dbReference type="KEGG" id="phet:94289667"/>
<dbReference type="AlphaFoldDB" id="A0A836L9R6"/>
<feature type="region of interest" description="Disordered" evidence="9">
    <location>
        <begin position="433"/>
        <end position="483"/>
    </location>
</feature>
<keyword evidence="5" id="KW-0418">Kinase</keyword>
<feature type="compositionally biased region" description="Polar residues" evidence="9">
    <location>
        <begin position="712"/>
        <end position="725"/>
    </location>
</feature>
<proteinExistence type="predicted"/>
<feature type="compositionally biased region" description="Low complexity" evidence="9">
    <location>
        <begin position="341"/>
        <end position="351"/>
    </location>
</feature>
<dbReference type="InterPro" id="IPR050660">
    <property type="entry name" value="NEK_Ser/Thr_kinase"/>
</dbReference>
<comment type="catalytic activity">
    <reaction evidence="8">
        <text>L-seryl-[protein] + ATP = O-phospho-L-seryl-[protein] + ADP + H(+)</text>
        <dbReference type="Rhea" id="RHEA:17989"/>
        <dbReference type="Rhea" id="RHEA-COMP:9863"/>
        <dbReference type="Rhea" id="RHEA-COMP:11604"/>
        <dbReference type="ChEBI" id="CHEBI:15378"/>
        <dbReference type="ChEBI" id="CHEBI:29999"/>
        <dbReference type="ChEBI" id="CHEBI:30616"/>
        <dbReference type="ChEBI" id="CHEBI:83421"/>
        <dbReference type="ChEBI" id="CHEBI:456216"/>
        <dbReference type="EC" id="2.7.11.1"/>
    </reaction>
</comment>
<evidence type="ECO:0000256" key="1">
    <source>
        <dbReference type="ARBA" id="ARBA00012513"/>
    </source>
</evidence>
<organism evidence="11 12">
    <name type="scientific">Porcisia hertigi</name>
    <dbReference type="NCBI Taxonomy" id="2761500"/>
    <lineage>
        <taxon>Eukaryota</taxon>
        <taxon>Discoba</taxon>
        <taxon>Euglenozoa</taxon>
        <taxon>Kinetoplastea</taxon>
        <taxon>Metakinetoplastina</taxon>
        <taxon>Trypanosomatida</taxon>
        <taxon>Trypanosomatidae</taxon>
        <taxon>Leishmaniinae</taxon>
        <taxon>Porcisia</taxon>
    </lineage>
</organism>
<dbReference type="PANTHER" id="PTHR43671:SF98">
    <property type="entry name" value="SERINE_THREONINE-PROTEIN KINASE NEK11"/>
    <property type="match status" value="1"/>
</dbReference>
<dbReference type="Proteomes" id="UP000674318">
    <property type="component" value="Chromosome 28"/>
</dbReference>
<feature type="compositionally biased region" description="Polar residues" evidence="9">
    <location>
        <begin position="660"/>
        <end position="683"/>
    </location>
</feature>